<dbReference type="InterPro" id="IPR009057">
    <property type="entry name" value="Homeodomain-like_sf"/>
</dbReference>
<feature type="DNA-binding region" description="H-T-H motif" evidence="2">
    <location>
        <begin position="46"/>
        <end position="65"/>
    </location>
</feature>
<evidence type="ECO:0000313" key="5">
    <source>
        <dbReference type="EMBL" id="MEU8138417.1"/>
    </source>
</evidence>
<dbReference type="PRINTS" id="PR00455">
    <property type="entry name" value="HTHTETR"/>
</dbReference>
<dbReference type="EMBL" id="JBEZFP010000122">
    <property type="protein sequence ID" value="MEU8138417.1"/>
    <property type="molecule type" value="Genomic_DNA"/>
</dbReference>
<dbReference type="SUPFAM" id="SSF48498">
    <property type="entry name" value="Tetracyclin repressor-like, C-terminal domain"/>
    <property type="match status" value="1"/>
</dbReference>
<name>A0ABV3DSJ6_9ACTN</name>
<feature type="region of interest" description="Disordered" evidence="3">
    <location>
        <begin position="1"/>
        <end position="23"/>
    </location>
</feature>
<evidence type="ECO:0000256" key="1">
    <source>
        <dbReference type="ARBA" id="ARBA00023125"/>
    </source>
</evidence>
<reference evidence="5 6" key="1">
    <citation type="submission" date="2024-06" db="EMBL/GenBank/DDBJ databases">
        <title>The Natural Products Discovery Center: Release of the First 8490 Sequenced Strains for Exploring Actinobacteria Biosynthetic Diversity.</title>
        <authorList>
            <person name="Kalkreuter E."/>
            <person name="Kautsar S.A."/>
            <person name="Yang D."/>
            <person name="Bader C.D."/>
            <person name="Teijaro C.N."/>
            <person name="Fluegel L."/>
            <person name="Davis C.M."/>
            <person name="Simpson J.R."/>
            <person name="Lauterbach L."/>
            <person name="Steele A.D."/>
            <person name="Gui C."/>
            <person name="Meng S."/>
            <person name="Li G."/>
            <person name="Viehrig K."/>
            <person name="Ye F."/>
            <person name="Su P."/>
            <person name="Kiefer A.F."/>
            <person name="Nichols A."/>
            <person name="Cepeda A.J."/>
            <person name="Yan W."/>
            <person name="Fan B."/>
            <person name="Jiang Y."/>
            <person name="Adhikari A."/>
            <person name="Zheng C.-J."/>
            <person name="Schuster L."/>
            <person name="Cowan T.M."/>
            <person name="Smanski M.J."/>
            <person name="Chevrette M.G."/>
            <person name="De Carvalho L.P.S."/>
            <person name="Shen B."/>
        </authorList>
    </citation>
    <scope>NUCLEOTIDE SEQUENCE [LARGE SCALE GENOMIC DNA]</scope>
    <source>
        <strain evidence="5 6">NPDC048946</strain>
    </source>
</reference>
<dbReference type="SUPFAM" id="SSF46689">
    <property type="entry name" value="Homeodomain-like"/>
    <property type="match status" value="1"/>
</dbReference>
<gene>
    <name evidence="5" type="ORF">AB0C36_33580</name>
</gene>
<accession>A0ABV3DSJ6</accession>
<evidence type="ECO:0000256" key="3">
    <source>
        <dbReference type="SAM" id="MobiDB-lite"/>
    </source>
</evidence>
<evidence type="ECO:0000256" key="2">
    <source>
        <dbReference type="PROSITE-ProRule" id="PRU00335"/>
    </source>
</evidence>
<evidence type="ECO:0000259" key="4">
    <source>
        <dbReference type="PROSITE" id="PS50977"/>
    </source>
</evidence>
<dbReference type="Gene3D" id="1.10.357.10">
    <property type="entry name" value="Tetracycline Repressor, domain 2"/>
    <property type="match status" value="1"/>
</dbReference>
<sequence length="225" mass="24575">MSSSTRVTGAAEANPRNGNSSGAATRAKLLRTAERLFAKNGIDGVSVRDITGTAGANSAAVHYHFGSKQDLIAAILHRRLESLGVRREQLLAELEADEQPALRDVVVALLLPTVELSRDRRGGGHHYLGFLVAVGEHPTSMHLITDEVDPLTARYLSVLRRALPEVPHEVILFRFGIAKDLMNRVLRQGAVREWLRRHASDDEKVLFDQLVDFLVGALAAPSHSA</sequence>
<feature type="domain" description="HTH tetR-type" evidence="4">
    <location>
        <begin position="23"/>
        <end position="83"/>
    </location>
</feature>
<comment type="caution">
    <text evidence="5">The sequence shown here is derived from an EMBL/GenBank/DDBJ whole genome shotgun (WGS) entry which is preliminary data.</text>
</comment>
<dbReference type="InterPro" id="IPR050109">
    <property type="entry name" value="HTH-type_TetR-like_transc_reg"/>
</dbReference>
<dbReference type="InterPro" id="IPR036271">
    <property type="entry name" value="Tet_transcr_reg_TetR-rel_C_sf"/>
</dbReference>
<dbReference type="Pfam" id="PF00440">
    <property type="entry name" value="TetR_N"/>
    <property type="match status" value="1"/>
</dbReference>
<dbReference type="InterPro" id="IPR001647">
    <property type="entry name" value="HTH_TetR"/>
</dbReference>
<keyword evidence="1 2" id="KW-0238">DNA-binding</keyword>
<keyword evidence="6" id="KW-1185">Reference proteome</keyword>
<dbReference type="Proteomes" id="UP001551482">
    <property type="component" value="Unassembled WGS sequence"/>
</dbReference>
<dbReference type="RefSeq" id="WP_358361756.1">
    <property type="nucleotide sequence ID" value="NZ_JBEZFP010000122.1"/>
</dbReference>
<protein>
    <submittedName>
        <fullName evidence="5">TetR family transcriptional regulator</fullName>
    </submittedName>
</protein>
<dbReference type="InterPro" id="IPR041586">
    <property type="entry name" value="PsrA_TetR_C"/>
</dbReference>
<dbReference type="PANTHER" id="PTHR30055">
    <property type="entry name" value="HTH-TYPE TRANSCRIPTIONAL REGULATOR RUTR"/>
    <property type="match status" value="1"/>
</dbReference>
<dbReference type="InterPro" id="IPR023772">
    <property type="entry name" value="DNA-bd_HTH_TetR-type_CS"/>
</dbReference>
<organism evidence="5 6">
    <name type="scientific">Streptodolium elevatio</name>
    <dbReference type="NCBI Taxonomy" id="3157996"/>
    <lineage>
        <taxon>Bacteria</taxon>
        <taxon>Bacillati</taxon>
        <taxon>Actinomycetota</taxon>
        <taxon>Actinomycetes</taxon>
        <taxon>Kitasatosporales</taxon>
        <taxon>Streptomycetaceae</taxon>
        <taxon>Streptodolium</taxon>
    </lineage>
</organism>
<dbReference type="PANTHER" id="PTHR30055:SF235">
    <property type="entry name" value="TRANSCRIPTIONAL REGULATORY PROTEIN"/>
    <property type="match status" value="1"/>
</dbReference>
<evidence type="ECO:0000313" key="6">
    <source>
        <dbReference type="Proteomes" id="UP001551482"/>
    </source>
</evidence>
<dbReference type="PROSITE" id="PS01081">
    <property type="entry name" value="HTH_TETR_1"/>
    <property type="match status" value="1"/>
</dbReference>
<proteinExistence type="predicted"/>
<dbReference type="Pfam" id="PF17939">
    <property type="entry name" value="TetR_C_30"/>
    <property type="match status" value="1"/>
</dbReference>
<dbReference type="PROSITE" id="PS50977">
    <property type="entry name" value="HTH_TETR_2"/>
    <property type="match status" value="1"/>
</dbReference>